<proteinExistence type="predicted"/>
<organism evidence="2 3">
    <name type="scientific">Basidiobolus meristosporus CBS 931.73</name>
    <dbReference type="NCBI Taxonomy" id="1314790"/>
    <lineage>
        <taxon>Eukaryota</taxon>
        <taxon>Fungi</taxon>
        <taxon>Fungi incertae sedis</taxon>
        <taxon>Zoopagomycota</taxon>
        <taxon>Entomophthoromycotina</taxon>
        <taxon>Basidiobolomycetes</taxon>
        <taxon>Basidiobolales</taxon>
        <taxon>Basidiobolaceae</taxon>
        <taxon>Basidiobolus</taxon>
    </lineage>
</organism>
<protein>
    <submittedName>
        <fullName evidence="2">Uncharacterized protein</fullName>
    </submittedName>
</protein>
<evidence type="ECO:0000256" key="1">
    <source>
        <dbReference type="SAM" id="MobiDB-lite"/>
    </source>
</evidence>
<feature type="compositionally biased region" description="Polar residues" evidence="1">
    <location>
        <begin position="33"/>
        <end position="70"/>
    </location>
</feature>
<feature type="region of interest" description="Disordered" evidence="1">
    <location>
        <begin position="1"/>
        <end position="96"/>
    </location>
</feature>
<dbReference type="Proteomes" id="UP000193498">
    <property type="component" value="Unassembled WGS sequence"/>
</dbReference>
<dbReference type="STRING" id="1314790.A0A1Y1XFU9"/>
<dbReference type="EMBL" id="MCFE01000607">
    <property type="protein sequence ID" value="ORX84625.1"/>
    <property type="molecule type" value="Genomic_DNA"/>
</dbReference>
<accession>A0A1Y1XFU9</accession>
<evidence type="ECO:0000313" key="2">
    <source>
        <dbReference type="EMBL" id="ORX84625.1"/>
    </source>
</evidence>
<gene>
    <name evidence="2" type="ORF">K493DRAFT_320082</name>
</gene>
<dbReference type="InParanoid" id="A0A1Y1XFU9"/>
<comment type="caution">
    <text evidence="2">The sequence shown here is derived from an EMBL/GenBank/DDBJ whole genome shotgun (WGS) entry which is preliminary data.</text>
</comment>
<keyword evidence="3" id="KW-1185">Reference proteome</keyword>
<evidence type="ECO:0000313" key="3">
    <source>
        <dbReference type="Proteomes" id="UP000193498"/>
    </source>
</evidence>
<dbReference type="AlphaFoldDB" id="A0A1Y1XFU9"/>
<name>A0A1Y1XFU9_9FUNG</name>
<sequence>MSTNVRPPDSEMTPTPSTQRQKEDMQAGGKSAVPTSVGASSDTFQNIQPEHSNLKMNETNNSNHSQTQTHVDVEQQEDGARPTFSIVQTKESEEKQRLESIYNDTIITPTPVEIYHRLTSLEERIVQLENTHPAWCAIHFNQPDRQFPPPPPITYVTRNATGDISVPRSSFGMQERP</sequence>
<dbReference type="OrthoDB" id="5531344at2759"/>
<reference evidence="2 3" key="1">
    <citation type="submission" date="2016-07" db="EMBL/GenBank/DDBJ databases">
        <title>Pervasive Adenine N6-methylation of Active Genes in Fungi.</title>
        <authorList>
            <consortium name="DOE Joint Genome Institute"/>
            <person name="Mondo S.J."/>
            <person name="Dannebaum R.O."/>
            <person name="Kuo R.C."/>
            <person name="Labutti K."/>
            <person name="Haridas S."/>
            <person name="Kuo A."/>
            <person name="Salamov A."/>
            <person name="Ahrendt S.R."/>
            <person name="Lipzen A."/>
            <person name="Sullivan W."/>
            <person name="Andreopoulos W.B."/>
            <person name="Clum A."/>
            <person name="Lindquist E."/>
            <person name="Daum C."/>
            <person name="Ramamoorthy G.K."/>
            <person name="Gryganskyi A."/>
            <person name="Culley D."/>
            <person name="Magnuson J.K."/>
            <person name="James T.Y."/>
            <person name="O'Malley M.A."/>
            <person name="Stajich J.E."/>
            <person name="Spatafora J.W."/>
            <person name="Visel A."/>
            <person name="Grigoriev I.V."/>
        </authorList>
    </citation>
    <scope>NUCLEOTIDE SEQUENCE [LARGE SCALE GENOMIC DNA]</scope>
    <source>
        <strain evidence="2 3">CBS 931.73</strain>
    </source>
</reference>